<dbReference type="Proteomes" id="UP000018895">
    <property type="component" value="Unassembled WGS sequence"/>
</dbReference>
<evidence type="ECO:0000313" key="2">
    <source>
        <dbReference type="Proteomes" id="UP000018895"/>
    </source>
</evidence>
<accession>W4QLE7</accession>
<gene>
    <name evidence="1" type="ORF">JCM9152_3988</name>
</gene>
<organism evidence="1 2">
    <name type="scientific">Halalkalibacter hemicellulosilyticusJCM 9152</name>
    <dbReference type="NCBI Taxonomy" id="1236971"/>
    <lineage>
        <taxon>Bacteria</taxon>
        <taxon>Bacillati</taxon>
        <taxon>Bacillota</taxon>
        <taxon>Bacilli</taxon>
        <taxon>Bacillales</taxon>
        <taxon>Bacillaceae</taxon>
        <taxon>Halalkalibacter</taxon>
    </lineage>
</organism>
<evidence type="ECO:0000313" key="1">
    <source>
        <dbReference type="EMBL" id="GAE32453.1"/>
    </source>
</evidence>
<name>W4QLE7_9BACI</name>
<comment type="caution">
    <text evidence="1">The sequence shown here is derived from an EMBL/GenBank/DDBJ whole genome shotgun (WGS) entry which is preliminary data.</text>
</comment>
<dbReference type="EMBL" id="BAUU01000036">
    <property type="protein sequence ID" value="GAE32453.1"/>
    <property type="molecule type" value="Genomic_DNA"/>
</dbReference>
<dbReference type="RefSeq" id="WP_035346740.1">
    <property type="nucleotide sequence ID" value="NZ_BAUU01000036.1"/>
</dbReference>
<protein>
    <submittedName>
        <fullName evidence="1">Uncharacterized protein</fullName>
    </submittedName>
</protein>
<reference evidence="1" key="1">
    <citation type="journal article" date="2014" name="Genome Announc.">
        <title>Draft Genome Sequences of Three Alkaliphilic Bacillus Strains, Bacillus wakoensis JCM 9140T, Bacillus akibai JCM 9157T, and Bacillus hemicellulosilyticus JCM 9152T.</title>
        <authorList>
            <person name="Yuki M."/>
            <person name="Oshima K."/>
            <person name="Suda W."/>
            <person name="Oshida Y."/>
            <person name="Kitamura K."/>
            <person name="Iida T."/>
            <person name="Hattori M."/>
            <person name="Ohkuma M."/>
        </authorList>
    </citation>
    <scope>NUCLEOTIDE SEQUENCE [LARGE SCALE GENOMIC DNA]</scope>
    <source>
        <strain evidence="1">JCM 9152</strain>
    </source>
</reference>
<keyword evidence="2" id="KW-1185">Reference proteome</keyword>
<sequence>MSKLDPKPQNKGSLYSWKELNRTLQLNSEVPGDEGLLIDLRQFSLTKEEIIIEAEKQGYKVEERREHFLRLS</sequence>
<dbReference type="AlphaFoldDB" id="W4QLE7"/>
<dbReference type="STRING" id="1236971.JCM9152_3988"/>
<proteinExistence type="predicted"/>